<dbReference type="AlphaFoldDB" id="A0AAJ5ZES9"/>
<organism evidence="1 2">
    <name type="scientific">Aeromonas caviae</name>
    <name type="common">Aeromonas punctata</name>
    <dbReference type="NCBI Taxonomy" id="648"/>
    <lineage>
        <taxon>Bacteria</taxon>
        <taxon>Pseudomonadati</taxon>
        <taxon>Pseudomonadota</taxon>
        <taxon>Gammaproteobacteria</taxon>
        <taxon>Aeromonadales</taxon>
        <taxon>Aeromonadaceae</taxon>
        <taxon>Aeromonas</taxon>
    </lineage>
</organism>
<dbReference type="EMBL" id="CP120943">
    <property type="protein sequence ID" value="WFG00306.1"/>
    <property type="molecule type" value="Genomic_DNA"/>
</dbReference>
<protein>
    <submittedName>
        <fullName evidence="1">Uncharacterized protein</fullName>
    </submittedName>
</protein>
<dbReference type="RefSeq" id="WP_277857226.1">
    <property type="nucleotide sequence ID" value="NZ_CP120943.1"/>
</dbReference>
<sequence>MLQRTDVSMFEQGAALFDAASLRLYSAFEAYPWQIGEAAGFESLVREKLANKDTLPPGRYSDVCTSDQQEDNAKCSMDDHARRVAWFAQYWYDPFSCDGILLPQQQCDLGVGLFVPDGNHRLAAAVLCDRTISVKFIYGTILDIEAMPGFIEWESKPTPALRFGVNTLSSDTACWEVIFDRLTLRLHVNDIFGRCRLKLQLGKFKSMIYWDEWFGFTENGKSLMLRGKDLTCRAVQDVLSTNLGEVFGKPPFTAWLEEEVGKHL</sequence>
<gene>
    <name evidence="1" type="ORF">P5S46_21325</name>
</gene>
<evidence type="ECO:0000313" key="1">
    <source>
        <dbReference type="EMBL" id="WFG00306.1"/>
    </source>
</evidence>
<proteinExistence type="predicted"/>
<dbReference type="Proteomes" id="UP001218423">
    <property type="component" value="Plasmid pAC1520"/>
</dbReference>
<keyword evidence="1" id="KW-0614">Plasmid</keyword>
<reference evidence="1" key="1">
    <citation type="submission" date="2023-03" db="EMBL/GenBank/DDBJ databases">
        <title>Aeromonas caviae strain AC1520.</title>
        <authorList>
            <person name="Xie T."/>
            <person name="Zhang Q."/>
            <person name="Deng J."/>
            <person name="Li X."/>
        </authorList>
    </citation>
    <scope>NUCLEOTIDE SEQUENCE</scope>
    <source>
        <strain evidence="1">AC1520</strain>
        <plasmid evidence="1">pAC1520</plasmid>
    </source>
</reference>
<evidence type="ECO:0000313" key="2">
    <source>
        <dbReference type="Proteomes" id="UP001218423"/>
    </source>
</evidence>
<name>A0AAJ5ZES9_AERCA</name>
<geneLocation type="plasmid" evidence="1 2">
    <name>pAC1520</name>
</geneLocation>
<accession>A0AAJ5ZES9</accession>